<dbReference type="Pfam" id="PF07731">
    <property type="entry name" value="Cu-oxidase_2"/>
    <property type="match status" value="1"/>
</dbReference>
<keyword evidence="10 13" id="KW-0186">Copper</keyword>
<dbReference type="EC" id="1.10.3.2" evidence="4 13"/>
<evidence type="ECO:0000256" key="12">
    <source>
        <dbReference type="ARBA" id="ARBA00023185"/>
    </source>
</evidence>
<feature type="domain" description="Plastocyanin-like" evidence="15">
    <location>
        <begin position="421"/>
        <end position="552"/>
    </location>
</feature>
<evidence type="ECO:0000256" key="9">
    <source>
        <dbReference type="ARBA" id="ARBA00023002"/>
    </source>
</evidence>
<organism evidence="17 18">
    <name type="scientific">Ilex paraguariensis</name>
    <name type="common">yerba mate</name>
    <dbReference type="NCBI Taxonomy" id="185542"/>
    <lineage>
        <taxon>Eukaryota</taxon>
        <taxon>Viridiplantae</taxon>
        <taxon>Streptophyta</taxon>
        <taxon>Embryophyta</taxon>
        <taxon>Tracheophyta</taxon>
        <taxon>Spermatophyta</taxon>
        <taxon>Magnoliopsida</taxon>
        <taxon>eudicotyledons</taxon>
        <taxon>Gunneridae</taxon>
        <taxon>Pentapetalae</taxon>
        <taxon>asterids</taxon>
        <taxon>campanulids</taxon>
        <taxon>Aquifoliales</taxon>
        <taxon>Aquifoliaceae</taxon>
        <taxon>Ilex</taxon>
    </lineage>
</organism>
<dbReference type="NCBIfam" id="TIGR03389">
    <property type="entry name" value="laccase"/>
    <property type="match status" value="1"/>
</dbReference>
<evidence type="ECO:0000256" key="13">
    <source>
        <dbReference type="RuleBase" id="RU361119"/>
    </source>
</evidence>
<dbReference type="InterPro" id="IPR033138">
    <property type="entry name" value="Cu_oxidase_CS"/>
</dbReference>
<evidence type="ECO:0000256" key="11">
    <source>
        <dbReference type="ARBA" id="ARBA00023180"/>
    </source>
</evidence>
<feature type="domain" description="Plastocyanin-like" evidence="14">
    <location>
        <begin position="162"/>
        <end position="313"/>
    </location>
</feature>
<evidence type="ECO:0000259" key="16">
    <source>
        <dbReference type="Pfam" id="PF07732"/>
    </source>
</evidence>
<evidence type="ECO:0000256" key="3">
    <source>
        <dbReference type="ARBA" id="ARBA00010609"/>
    </source>
</evidence>
<keyword evidence="7 13" id="KW-0479">Metal-binding</keyword>
<dbReference type="EMBL" id="CAUOFW020009543">
    <property type="protein sequence ID" value="CAK9186336.1"/>
    <property type="molecule type" value="Genomic_DNA"/>
</dbReference>
<evidence type="ECO:0000313" key="18">
    <source>
        <dbReference type="Proteomes" id="UP001642360"/>
    </source>
</evidence>
<evidence type="ECO:0000259" key="15">
    <source>
        <dbReference type="Pfam" id="PF07731"/>
    </source>
</evidence>
<evidence type="ECO:0000256" key="8">
    <source>
        <dbReference type="ARBA" id="ARBA00022737"/>
    </source>
</evidence>
<dbReference type="CDD" id="cd13849">
    <property type="entry name" value="CuRO_1_LCC_plant"/>
    <property type="match status" value="1"/>
</dbReference>
<keyword evidence="12 13" id="KW-0439">Lignin degradation</keyword>
<dbReference type="InterPro" id="IPR008972">
    <property type="entry name" value="Cupredoxin"/>
</dbReference>
<evidence type="ECO:0000256" key="2">
    <source>
        <dbReference type="ARBA" id="ARBA00004271"/>
    </source>
</evidence>
<dbReference type="Pfam" id="PF07732">
    <property type="entry name" value="Cu-oxidase_3"/>
    <property type="match status" value="1"/>
</dbReference>
<dbReference type="CDD" id="cd13875">
    <property type="entry name" value="CuRO_2_LCC_plant"/>
    <property type="match status" value="1"/>
</dbReference>
<gene>
    <name evidence="17" type="ORF">ILEXP_LOCUS56826</name>
</gene>
<reference evidence="17 18" key="1">
    <citation type="submission" date="2024-02" db="EMBL/GenBank/DDBJ databases">
        <authorList>
            <person name="Vignale AGUSTIN F."/>
            <person name="Sosa J E."/>
            <person name="Modenutti C."/>
        </authorList>
    </citation>
    <scope>NUCLEOTIDE SEQUENCE [LARGE SCALE GENOMIC DNA]</scope>
</reference>
<dbReference type="GO" id="GO:0046872">
    <property type="term" value="F:metal ion binding"/>
    <property type="evidence" value="ECO:0007669"/>
    <property type="project" value="UniProtKB-KW"/>
</dbReference>
<protein>
    <recommendedName>
        <fullName evidence="4 13">Laccase</fullName>
        <ecNumber evidence="4 13">1.10.3.2</ecNumber>
    </recommendedName>
    <alternativeName>
        <fullName evidence="13">Benzenediol:oxygen oxidoreductase</fullName>
    </alternativeName>
    <alternativeName>
        <fullName evidence="13">Diphenol oxidase</fullName>
    </alternativeName>
    <alternativeName>
        <fullName evidence="13">Urishiol oxidase</fullName>
    </alternativeName>
</protein>
<comment type="caution">
    <text evidence="17">The sequence shown here is derived from an EMBL/GenBank/DDBJ whole genome shotgun (WGS) entry which is preliminary data.</text>
</comment>
<comment type="catalytic activity">
    <reaction evidence="1 13">
        <text>4 hydroquinone + O2 = 4 benzosemiquinone + 2 H2O</text>
        <dbReference type="Rhea" id="RHEA:11276"/>
        <dbReference type="ChEBI" id="CHEBI:15377"/>
        <dbReference type="ChEBI" id="CHEBI:15379"/>
        <dbReference type="ChEBI" id="CHEBI:17594"/>
        <dbReference type="ChEBI" id="CHEBI:17977"/>
        <dbReference type="EC" id="1.10.3.2"/>
    </reaction>
</comment>
<dbReference type="PANTHER" id="PTHR11709:SF443">
    <property type="entry name" value="LACCASE-15"/>
    <property type="match status" value="1"/>
</dbReference>
<evidence type="ECO:0000256" key="4">
    <source>
        <dbReference type="ARBA" id="ARBA00012297"/>
    </source>
</evidence>
<evidence type="ECO:0000256" key="1">
    <source>
        <dbReference type="ARBA" id="ARBA00000349"/>
    </source>
</evidence>
<dbReference type="PROSITE" id="PS00080">
    <property type="entry name" value="MULTICOPPER_OXIDASE2"/>
    <property type="match status" value="1"/>
</dbReference>
<dbReference type="InterPro" id="IPR001117">
    <property type="entry name" value="Cu-oxidase_2nd"/>
</dbReference>
<keyword evidence="5 13" id="KW-0052">Apoplast</keyword>
<evidence type="ECO:0000256" key="7">
    <source>
        <dbReference type="ARBA" id="ARBA00022723"/>
    </source>
</evidence>
<dbReference type="InterPro" id="IPR002355">
    <property type="entry name" value="Cu_oxidase_Cu_BS"/>
</dbReference>
<dbReference type="CDD" id="cd13897">
    <property type="entry name" value="CuRO_3_LCC_plant"/>
    <property type="match status" value="1"/>
</dbReference>
<feature type="domain" description="Plastocyanin-like" evidence="16">
    <location>
        <begin position="36"/>
        <end position="150"/>
    </location>
</feature>
<dbReference type="InterPro" id="IPR011707">
    <property type="entry name" value="Cu-oxidase-like_N"/>
</dbReference>
<dbReference type="InterPro" id="IPR034288">
    <property type="entry name" value="CuRO_1_LCC"/>
</dbReference>
<dbReference type="InterPro" id="IPR011706">
    <property type="entry name" value="Cu-oxidase_C"/>
</dbReference>
<comment type="similarity">
    <text evidence="3 13">Belongs to the multicopper oxidase family.</text>
</comment>
<dbReference type="FunFam" id="2.60.40.420:FF:000049">
    <property type="entry name" value="Laccase"/>
    <property type="match status" value="1"/>
</dbReference>
<feature type="signal peptide" evidence="13">
    <location>
        <begin position="1"/>
        <end position="25"/>
    </location>
</feature>
<comment type="cofactor">
    <cofactor evidence="13">
        <name>Cu cation</name>
        <dbReference type="ChEBI" id="CHEBI:23378"/>
    </cofactor>
    <text evidence="13">Binds 4 Cu cations per monomer.</text>
</comment>
<dbReference type="InterPro" id="IPR017761">
    <property type="entry name" value="Laccase"/>
</dbReference>
<dbReference type="GO" id="GO:0052716">
    <property type="term" value="F:hydroquinone:oxygen oxidoreductase activity"/>
    <property type="evidence" value="ECO:0007669"/>
    <property type="project" value="UniProtKB-EC"/>
</dbReference>
<sequence length="569" mass="63929">MESMVMKVLIVQFLGFLLFEGFIHSDASIIRRTFVVQETPYTRLCSTKNILTVNGQFPGPTLYAHKDDTILVDVYNRGNQNITIHWHGVKQPRYPWTDGPEFITQCPIQPGAKFSQKILLSDEEGTIWWHAHSDWSRATVHGAIVVYPKKGTTYPFPKPQAEVPIILGEWWKSDVQAVLTEFLQTGGDPNVSDAFLINGQPGDLYPCSKQDTFKLTVDHGKTYLFRMINSAMNNILFFAIAKHKITVVGTDGGYTKPLKSDYLAISPGQTIDFLLEANQQPDHYYMAAKAYNSASAVSYDNTTTTAIIQYSGNYTPSSPSPFPHLPAFNDTKASTNFTGSLRSLASKDHPVHVPLKISTKLFFTVSINTEPCDRNTSCEGPNDQRFAASVNNITFENPRIDILEAYYRGNNGVFGEDFPKFPPLAFDYTNQTIPVEYQRSTNATKVRVLEYNSTVELVFQGTNLVAGIDHPMHLHGYSFYVVGWGFGNFDKMKDPLKYNLVDPPLQNTIAVPKNGWVAIRFKANNPGVWLMHCHLERHISWGMEMAFIVKNGKHPNAKMLPPPPDMPPC</sequence>
<comment type="subcellular location">
    <subcellularLocation>
        <location evidence="2 13">Secreted</location>
        <location evidence="2 13">Extracellular space</location>
        <location evidence="2 13">Apoplast</location>
    </subcellularLocation>
</comment>
<keyword evidence="9 13" id="KW-0560">Oxidoreductase</keyword>
<keyword evidence="11" id="KW-0325">Glycoprotein</keyword>
<name>A0ABC8UZ17_9AQUA</name>
<proteinExistence type="inferred from homology"/>
<evidence type="ECO:0000256" key="5">
    <source>
        <dbReference type="ARBA" id="ARBA00022523"/>
    </source>
</evidence>
<dbReference type="SUPFAM" id="SSF49503">
    <property type="entry name" value="Cupredoxins"/>
    <property type="match status" value="3"/>
</dbReference>
<feature type="chain" id="PRO_5044533678" description="Laccase" evidence="13">
    <location>
        <begin position="26"/>
        <end position="569"/>
    </location>
</feature>
<dbReference type="InterPro" id="IPR045087">
    <property type="entry name" value="Cu-oxidase_fam"/>
</dbReference>
<accession>A0ABC8UZ17</accession>
<dbReference type="GO" id="GO:0048046">
    <property type="term" value="C:apoplast"/>
    <property type="evidence" value="ECO:0007669"/>
    <property type="project" value="UniProtKB-SubCell"/>
</dbReference>
<keyword evidence="8 13" id="KW-0677">Repeat</keyword>
<dbReference type="InterPro" id="IPR034289">
    <property type="entry name" value="CuRO_3_LCC"/>
</dbReference>
<comment type="function">
    <text evidence="13">Lignin degradation and detoxification of lignin-derived products.</text>
</comment>
<dbReference type="AlphaFoldDB" id="A0ABC8UZ17"/>
<evidence type="ECO:0000259" key="14">
    <source>
        <dbReference type="Pfam" id="PF00394"/>
    </source>
</evidence>
<dbReference type="Proteomes" id="UP001642360">
    <property type="component" value="Unassembled WGS sequence"/>
</dbReference>
<keyword evidence="13" id="KW-0732">Signal</keyword>
<dbReference type="GO" id="GO:0046274">
    <property type="term" value="P:lignin catabolic process"/>
    <property type="evidence" value="ECO:0007669"/>
    <property type="project" value="UniProtKB-KW"/>
</dbReference>
<evidence type="ECO:0000256" key="10">
    <source>
        <dbReference type="ARBA" id="ARBA00023008"/>
    </source>
</evidence>
<dbReference type="InterPro" id="IPR034285">
    <property type="entry name" value="CuRO_2_LCC"/>
</dbReference>
<keyword evidence="6 13" id="KW-0964">Secreted</keyword>
<dbReference type="PANTHER" id="PTHR11709">
    <property type="entry name" value="MULTI-COPPER OXIDASE"/>
    <property type="match status" value="1"/>
</dbReference>
<keyword evidence="18" id="KW-1185">Reference proteome</keyword>
<dbReference type="Gene3D" id="2.60.40.420">
    <property type="entry name" value="Cupredoxins - blue copper proteins"/>
    <property type="match status" value="3"/>
</dbReference>
<dbReference type="PROSITE" id="PS00079">
    <property type="entry name" value="MULTICOPPER_OXIDASE1"/>
    <property type="match status" value="1"/>
</dbReference>
<evidence type="ECO:0000313" key="17">
    <source>
        <dbReference type="EMBL" id="CAK9186336.1"/>
    </source>
</evidence>
<evidence type="ECO:0000256" key="6">
    <source>
        <dbReference type="ARBA" id="ARBA00022525"/>
    </source>
</evidence>
<dbReference type="Pfam" id="PF00394">
    <property type="entry name" value="Cu-oxidase"/>
    <property type="match status" value="1"/>
</dbReference>